<protein>
    <submittedName>
        <fullName evidence="2">Attachment glycoprotein</fullName>
    </submittedName>
</protein>
<accession>A0AC35GV74</accession>
<dbReference type="Proteomes" id="UP000887580">
    <property type="component" value="Unplaced"/>
</dbReference>
<dbReference type="WBParaSite" id="PS1159_v2.g9072.t1">
    <property type="protein sequence ID" value="PS1159_v2.g9072.t1"/>
    <property type="gene ID" value="PS1159_v2.g9072"/>
</dbReference>
<evidence type="ECO:0000313" key="2">
    <source>
        <dbReference type="WBParaSite" id="PS1159_v2.g9072.t1"/>
    </source>
</evidence>
<reference evidence="2" key="1">
    <citation type="submission" date="2022-11" db="UniProtKB">
        <authorList>
            <consortium name="WormBaseParasite"/>
        </authorList>
    </citation>
    <scope>IDENTIFICATION</scope>
</reference>
<evidence type="ECO:0000313" key="1">
    <source>
        <dbReference type="Proteomes" id="UP000887580"/>
    </source>
</evidence>
<name>A0AC35GV74_9BILA</name>
<proteinExistence type="predicted"/>
<organism evidence="1 2">
    <name type="scientific">Panagrolaimus sp. PS1159</name>
    <dbReference type="NCBI Taxonomy" id="55785"/>
    <lineage>
        <taxon>Eukaryota</taxon>
        <taxon>Metazoa</taxon>
        <taxon>Ecdysozoa</taxon>
        <taxon>Nematoda</taxon>
        <taxon>Chromadorea</taxon>
        <taxon>Rhabditida</taxon>
        <taxon>Tylenchina</taxon>
        <taxon>Panagrolaimomorpha</taxon>
        <taxon>Panagrolaimoidea</taxon>
        <taxon>Panagrolaimidae</taxon>
        <taxon>Panagrolaimus</taxon>
    </lineage>
</organism>
<sequence>MGSVIEIIPLTGASFSTIPNIKEKSKSTTFSKNSVSSTAKTQEQDQTTISTDLNENSSIKDTQFTTPLTPKSAPEQPKSTNPITKILEDLGIITTKKVTSRPIQLITAGPSSIEALDLNAPKDSSSSSNYFESTTIKNDETSTIKTVSTFATKITKSPKAKTTSKKLKIPPKLRKPSTKQPSTTLEITLPEANFTTEATTEISTTSGKTSTKISKVFKTTPRMVDDTELSRSTQSGENVSAAYLEKLTSAVTESSLATTPHTSTVFVKATTKKASKPKKRPKTTKKINVKKTTTGLPKVTTTTPVEPEASSPIPFFTITSEKTTTEKEEKFEMKLW</sequence>